<evidence type="ECO:0000259" key="5">
    <source>
        <dbReference type="PROSITE" id="PS51756"/>
    </source>
</evidence>
<dbReference type="Pfam" id="PF14449">
    <property type="entry name" value="PT-TG"/>
    <property type="match status" value="1"/>
</dbReference>
<sequence>MSKVFESQSLTDEADKRRKQYEALEEQLRALKQAFQGVADLGDALKGKGADNIKDFFQGQAEIADSWLTLVSAQIAFLNGISGDIKDQELSDTYVETSFLEHELPNADLKASEIVSAHKAEIDSILSGISDIIHLDTYTLDDYADKMGDAQKTRRDTITAVDTLDESLTAEYQNLESLDNAVLSKYSVLMQATSNGKSASPMYYDKKAFHSNEIYKSVMATEKQGTDYIDAKAQQAEARRLQEKAEEEANKPWYEKTWDGICNFTGEVTGYYDYKRAAEGVDPVTGEKLSTAERVTAGAMAAAGFIPVVGWAGRAFKGGKAIYKTGKTVIAAEHALDAYKTGKSLDILKMTEMGAYGLVASNGFSEAVTGRDMFGNKVSEEKRKQGALEAALSLVGAGSLAKSVDHSVSMYRNVDKGSTVKVKLSDIRHVVNPTHVKKVAHQTYQSVKKRSLSVIESAGETVLFAKQLMGTFRNQPAYAYAKSSHYTESLINKEAVKKVAQYPVNYLKQVAKDHIHYITQTGKVFYDASSKVFRTSDGKFAKKPKADHVEEPKVLKVERQKTDVHSEGTKATGELNKDLAKAYLRDIEAKTGRKVCKEQIDHIKEALRNNNYEKLTPKETAKHRSKFTSSLKDRLIAEWEEKTNQKWPRYTEEVFDKHGEVARSIGQPYDAHHIIENNFGGPHEWWNIHPAKYPDEHQAGIHGKGAPSGKLFPRR</sequence>
<dbReference type="InterPro" id="IPR027797">
    <property type="entry name" value="PT-TG_dom"/>
</dbReference>
<comment type="similarity">
    <text evidence="3">In the N-terminal section; belongs to the LXG family.</text>
</comment>
<accession>A0A7S7KR62</accession>
<dbReference type="PROSITE" id="PS51756">
    <property type="entry name" value="LXG"/>
    <property type="match status" value="1"/>
</dbReference>
<dbReference type="EMBL" id="CP063687">
    <property type="protein sequence ID" value="QOY27165.1"/>
    <property type="molecule type" value="Genomic_DNA"/>
</dbReference>
<dbReference type="PANTHER" id="PTHR34976">
    <property type="entry name" value="RIBONUCLEASE YQCG-RELATED"/>
    <property type="match status" value="1"/>
</dbReference>
<keyword evidence="2" id="KW-0964">Secreted</keyword>
<name>A0A7S7KR62_BACVE</name>
<organism evidence="6 7">
    <name type="scientific">Bacillus velezensis</name>
    <dbReference type="NCBI Taxonomy" id="492670"/>
    <lineage>
        <taxon>Bacteria</taxon>
        <taxon>Bacillati</taxon>
        <taxon>Bacillota</taxon>
        <taxon>Bacilli</taxon>
        <taxon>Bacillales</taxon>
        <taxon>Bacillaceae</taxon>
        <taxon>Bacillus</taxon>
        <taxon>Bacillus amyloliquefaciens group</taxon>
    </lineage>
</organism>
<dbReference type="GO" id="GO:0016787">
    <property type="term" value="F:hydrolase activity"/>
    <property type="evidence" value="ECO:0007669"/>
    <property type="project" value="UniProtKB-KW"/>
</dbReference>
<feature type="domain" description="LXG" evidence="5">
    <location>
        <begin position="1"/>
        <end position="235"/>
    </location>
</feature>
<dbReference type="PANTHER" id="PTHR34976:SF2">
    <property type="entry name" value="TYPE VII SECRETION SYSTEM PROTEIN ESSD"/>
    <property type="match status" value="1"/>
</dbReference>
<dbReference type="InterPro" id="IPR006829">
    <property type="entry name" value="LXG_dom"/>
</dbReference>
<dbReference type="AlphaFoldDB" id="A0A7S7KR62"/>
<evidence type="ECO:0000256" key="3">
    <source>
        <dbReference type="ARBA" id="ARBA00034117"/>
    </source>
</evidence>
<reference evidence="7" key="1">
    <citation type="submission" date="2020-10" db="EMBL/GenBank/DDBJ databases">
        <title>Complete genome sequence of Bacillus velezensis NST6.</title>
        <authorList>
            <person name="Choi J."/>
        </authorList>
    </citation>
    <scope>NUCLEOTIDE SEQUENCE [LARGE SCALE GENOMIC DNA]</scope>
    <source>
        <strain evidence="7">NST6</strain>
    </source>
</reference>
<dbReference type="GO" id="GO:0005576">
    <property type="term" value="C:extracellular region"/>
    <property type="evidence" value="ECO:0007669"/>
    <property type="project" value="UniProtKB-SubCell"/>
</dbReference>
<comment type="subcellular location">
    <subcellularLocation>
        <location evidence="1">Secreted</location>
    </subcellularLocation>
</comment>
<keyword evidence="4" id="KW-0175">Coiled coil</keyword>
<feature type="coiled-coil region" evidence="4">
    <location>
        <begin position="7"/>
        <end position="41"/>
    </location>
</feature>
<dbReference type="RefSeq" id="WP_079979766.1">
    <property type="nucleotide sequence ID" value="NZ_CP017775.1"/>
</dbReference>
<evidence type="ECO:0000313" key="6">
    <source>
        <dbReference type="EMBL" id="QOY27165.1"/>
    </source>
</evidence>
<proteinExistence type="inferred from homology"/>
<dbReference type="Pfam" id="PF04740">
    <property type="entry name" value="LXG"/>
    <property type="match status" value="1"/>
</dbReference>
<dbReference type="InterPro" id="IPR051768">
    <property type="entry name" value="Bact_secretion_toxin"/>
</dbReference>
<evidence type="ECO:0000256" key="1">
    <source>
        <dbReference type="ARBA" id="ARBA00004613"/>
    </source>
</evidence>
<dbReference type="Proteomes" id="UP000587477">
    <property type="component" value="Chromosome"/>
</dbReference>
<evidence type="ECO:0000256" key="2">
    <source>
        <dbReference type="ARBA" id="ARBA00022525"/>
    </source>
</evidence>
<evidence type="ECO:0000313" key="7">
    <source>
        <dbReference type="Proteomes" id="UP000587477"/>
    </source>
</evidence>
<gene>
    <name evidence="6" type="primary">ywqJ</name>
    <name evidence="6" type="ORF">BACVE_002176</name>
</gene>
<evidence type="ECO:0000256" key="4">
    <source>
        <dbReference type="SAM" id="Coils"/>
    </source>
</evidence>
<dbReference type="EC" id="3.1.-.-" evidence="6"/>
<keyword evidence="6" id="KW-0378">Hydrolase</keyword>
<protein>
    <submittedName>
        <fullName evidence="6">Ribonuclease YwqJ</fullName>
        <ecNumber evidence="6">3.1.-.-</ecNumber>
    </submittedName>
</protein>